<dbReference type="EMBL" id="CP027754">
    <property type="protein sequence ID" value="AZE53378.1"/>
    <property type="molecule type" value="Genomic_DNA"/>
</dbReference>
<evidence type="ECO:0000313" key="3">
    <source>
        <dbReference type="Proteomes" id="UP000268696"/>
    </source>
</evidence>
<dbReference type="Proteomes" id="UP000268696">
    <property type="component" value="Chromosome"/>
</dbReference>
<feature type="region of interest" description="Disordered" evidence="1">
    <location>
        <begin position="81"/>
        <end position="111"/>
    </location>
</feature>
<dbReference type="RefSeq" id="WP_124376506.1">
    <property type="nucleotide sequence ID" value="NZ_CP027754.1"/>
</dbReference>
<gene>
    <name evidence="2" type="ORF">C4K03_1207</name>
</gene>
<proteinExistence type="predicted"/>
<accession>A0A3G7U3W4</accession>
<sequence length="111" mass="12607">MPCKTCQDLSKHFVGDDELVWLDFGIEVISVPTAGLCLEEQCLYRFFYESGLVWKVDHIDHLGQPWLAVQHRAYSYESLTPLPGSFRQVPGEPYPVRRAKGLPGADTNLKK</sequence>
<name>A0A3G7U3W4_9PSED</name>
<reference evidence="2 3" key="1">
    <citation type="submission" date="2018-03" db="EMBL/GenBank/DDBJ databases">
        <title>Diversity of phytobeneficial traits revealed by whole-genome analysis of worldwide-isolated phenazine-producing Pseudomonas spp.</title>
        <authorList>
            <person name="Biessy A."/>
            <person name="Novinscak A."/>
            <person name="Blom J."/>
            <person name="Leger G."/>
            <person name="Thomashow L.S."/>
            <person name="Cazorla F.M."/>
            <person name="Josic D."/>
            <person name="Filion M."/>
        </authorList>
    </citation>
    <scope>NUCLEOTIDE SEQUENCE [LARGE SCALE GENOMIC DNA]</scope>
    <source>
        <strain evidence="2 3">30B</strain>
    </source>
</reference>
<protein>
    <submittedName>
        <fullName evidence="2">Uncharacterized protein</fullName>
    </submittedName>
</protein>
<organism evidence="2 3">
    <name type="scientific">Pseudomonas synxantha</name>
    <dbReference type="NCBI Taxonomy" id="47883"/>
    <lineage>
        <taxon>Bacteria</taxon>
        <taxon>Pseudomonadati</taxon>
        <taxon>Pseudomonadota</taxon>
        <taxon>Gammaproteobacteria</taxon>
        <taxon>Pseudomonadales</taxon>
        <taxon>Pseudomonadaceae</taxon>
        <taxon>Pseudomonas</taxon>
    </lineage>
</organism>
<evidence type="ECO:0000313" key="2">
    <source>
        <dbReference type="EMBL" id="AZE53378.1"/>
    </source>
</evidence>
<dbReference type="AlphaFoldDB" id="A0A3G7U3W4"/>
<evidence type="ECO:0000256" key="1">
    <source>
        <dbReference type="SAM" id="MobiDB-lite"/>
    </source>
</evidence>